<reference evidence="5" key="1">
    <citation type="journal article" date="2005" name="Environ. Microbiol.">
        <title>Genetic and functional properties of uncultivated thermophilic crenarchaeotes from a subsurface gold mine as revealed by analysis of genome fragments.</title>
        <authorList>
            <person name="Nunoura T."/>
            <person name="Hirayama H."/>
            <person name="Takami H."/>
            <person name="Oida H."/>
            <person name="Nishi S."/>
            <person name="Shimamura S."/>
            <person name="Suzuki Y."/>
            <person name="Inagaki F."/>
            <person name="Takai K."/>
            <person name="Nealson K.H."/>
            <person name="Horikoshi K."/>
        </authorList>
    </citation>
    <scope>NUCLEOTIDE SEQUENCE</scope>
</reference>
<dbReference type="PANTHER" id="PTHR23303">
    <property type="entry name" value="CARBOXYPEPTIDASE REGULATORY REGION-CONTAINING"/>
    <property type="match status" value="1"/>
</dbReference>
<protein>
    <recommendedName>
        <fullName evidence="4">PKD domain-containing protein</fullName>
    </recommendedName>
</protein>
<dbReference type="InterPro" id="IPR022409">
    <property type="entry name" value="PKD/Chitinase_dom"/>
</dbReference>
<dbReference type="Gene3D" id="2.60.40.10">
    <property type="entry name" value="Immunoglobulins"/>
    <property type="match status" value="3"/>
</dbReference>
<dbReference type="InterPro" id="IPR051417">
    <property type="entry name" value="SDr/BOS_complex"/>
</dbReference>
<evidence type="ECO:0000259" key="4">
    <source>
        <dbReference type="PROSITE" id="PS50093"/>
    </source>
</evidence>
<dbReference type="Pfam" id="PF17210">
    <property type="entry name" value="SdrD_B"/>
    <property type="match status" value="1"/>
</dbReference>
<reference evidence="5" key="2">
    <citation type="journal article" date="2012" name="PLoS ONE">
        <title>A Deeply Branching Thermophilic Bacterium with an Ancient Acetyl-CoA Pathway Dominates a Subsurface Ecosystem.</title>
        <authorList>
            <person name="Takami H."/>
            <person name="Noguchi H."/>
            <person name="Takaki Y."/>
            <person name="Uchiyama I."/>
            <person name="Toyoda A."/>
            <person name="Nishi S."/>
            <person name="Chee G.-J."/>
            <person name="Arai W."/>
            <person name="Nunoura T."/>
            <person name="Itoh T."/>
            <person name="Hattori M."/>
            <person name="Takai K."/>
        </authorList>
    </citation>
    <scope>NUCLEOTIDE SEQUENCE</scope>
</reference>
<dbReference type="InterPro" id="IPR013783">
    <property type="entry name" value="Ig-like_fold"/>
</dbReference>
<proteinExistence type="predicted"/>
<gene>
    <name evidence="5" type="ORF">HGMM_F20D08C04</name>
</gene>
<dbReference type="Pfam" id="PF18911">
    <property type="entry name" value="PKD_4"/>
    <property type="match status" value="1"/>
</dbReference>
<dbReference type="EMBL" id="AP011700">
    <property type="protein sequence ID" value="BAL54783.1"/>
    <property type="molecule type" value="Genomic_DNA"/>
</dbReference>
<evidence type="ECO:0000256" key="2">
    <source>
        <dbReference type="ARBA" id="ARBA00022525"/>
    </source>
</evidence>
<dbReference type="InterPro" id="IPR033764">
    <property type="entry name" value="Sdr_B"/>
</dbReference>
<evidence type="ECO:0000256" key="1">
    <source>
        <dbReference type="ARBA" id="ARBA00004613"/>
    </source>
</evidence>
<comment type="subcellular location">
    <subcellularLocation>
        <location evidence="1">Secreted</location>
    </subcellularLocation>
</comment>
<keyword evidence="2" id="KW-0964">Secreted</keyword>
<dbReference type="SUPFAM" id="SSF117074">
    <property type="entry name" value="Hypothetical protein PA1324"/>
    <property type="match status" value="2"/>
</dbReference>
<evidence type="ECO:0000256" key="3">
    <source>
        <dbReference type="ARBA" id="ARBA00022729"/>
    </source>
</evidence>
<name>H5SF47_9BACT</name>
<keyword evidence="3" id="KW-0732">Signal</keyword>
<dbReference type="InterPro" id="IPR035986">
    <property type="entry name" value="PKD_dom_sf"/>
</dbReference>
<evidence type="ECO:0000313" key="5">
    <source>
        <dbReference type="EMBL" id="BAL54783.1"/>
    </source>
</evidence>
<dbReference type="SMART" id="SM00089">
    <property type="entry name" value="PKD"/>
    <property type="match status" value="2"/>
</dbReference>
<sequence length="1160" mass="123546">MHTRVLALIGLAALGWGWLGLSQALITPPAPPLASPGDALTLLFTVKNTSPEKDTFEFSLEVSPGLEPLGTPEPLELEPNAEETVFVSVFVSPRARAGANSVTLIARSRKTPSLIARASVTITVKESPGLELLAPPTKTVEPGSTETLVFIVRNKGNVPDRVAFTAQATGALKATAPTDEIPLDVGERRAIPVETVVPKGAPPVRQRLTLRAISKKFANVSAEATAVLEVLPPLPHEVGGSLFLTIPSQVQSQFDGQTGFIAGAAVAIRESGGALLPDRPAVRLAVGGTLTLDNTSPGAITVTVSDGRPPVHIAAGASASMTFPASGIFTVTVSNGALISSVIIVTVQDLVFRQTLSGTGQFQARSAKSKAPEFHLELRTPVASQDEPNRIAYLVDIQNLFELNSIFFGVDVQPVGFAIGDLYLPVSSLATLFGRGGRITVRPGFLSTRLALGVVAAQRTLTEAEFFITDDPADLPASVTVSLNQPVRFRNVGLAPHTVTIPGSGTITLSPGQSFVHLFSVAGQITVTLDTTPVVFTVIAEAFCGASFLFCIGAEGQGSFLPGATIGQAALFGFSSSALTTTLLSTIRWQIPGGSATTVEGGLSWQNGTFLDSALRVGSELRMGDFAISAQFVRAGRDFVGDRRDEQGLSVFQTFSTQNFSMGLGFERTHNNVANDPLQQTLTRQEARAFLSLKLAEALPTLRLSTAYSTLVGVGPLPPTDLSRFAFTAQLIQPIAKLGDISVFTEQARVVNAISGTDTGFGTVGSEFSIKLRELRASVSLEHRSEVDLLLGTLISQSLVTAAGVELLRRPFGVRLGWTRFTDRFSVSAALQARLGIASLFFSGLSSFLDSGTREFSFALAVAVQFDATIPFIVISGRAEGFVFIDTNSNSQRDPGEVGPKNLILLLGNEKARTDERGFFRFPPMEPGTYELKIEKLPTGVIVKTALPQKIRIVAGQTLKLEIPLAQVAVIEGLVFHDENRNGQADSGEQGLGSVRVFLTDATGKTRDQRTDPEGRFAFSELLPGKYTVALDVRSLPTDFSPTTPAEVTVELKAQEQITVNFGAAERPRTVKFPPVAQFEFTPERPKVGEVVRFDASESFDPDGKIIKYEWDFESDGTIDAHGVTVEHIFSQAGTFTVTLAVTDNDDETGTARKTITVGP</sequence>
<dbReference type="SUPFAM" id="SSF49299">
    <property type="entry name" value="PKD domain"/>
    <property type="match status" value="1"/>
</dbReference>
<dbReference type="InterPro" id="IPR000601">
    <property type="entry name" value="PKD_dom"/>
</dbReference>
<dbReference type="CDD" id="cd00146">
    <property type="entry name" value="PKD"/>
    <property type="match status" value="1"/>
</dbReference>
<dbReference type="SUPFAM" id="SSF49503">
    <property type="entry name" value="Cupredoxins"/>
    <property type="match status" value="1"/>
</dbReference>
<dbReference type="AlphaFoldDB" id="H5SF47"/>
<organism evidence="5">
    <name type="scientific">uncultured Acetothermia bacterium</name>
    <dbReference type="NCBI Taxonomy" id="236499"/>
    <lineage>
        <taxon>Bacteria</taxon>
        <taxon>Candidatus Bipolaricaulota</taxon>
        <taxon>environmental samples</taxon>
    </lineage>
</organism>
<accession>H5SF47</accession>
<feature type="domain" description="PKD" evidence="4">
    <location>
        <begin position="1075"/>
        <end position="1160"/>
    </location>
</feature>
<dbReference type="GO" id="GO:0005576">
    <property type="term" value="C:extracellular region"/>
    <property type="evidence" value="ECO:0007669"/>
    <property type="project" value="UniProtKB-SubCell"/>
</dbReference>
<dbReference type="InterPro" id="IPR008972">
    <property type="entry name" value="Cupredoxin"/>
</dbReference>
<dbReference type="PROSITE" id="PS50093">
    <property type="entry name" value="PKD"/>
    <property type="match status" value="1"/>
</dbReference>